<dbReference type="RefSeq" id="WP_008349710.1">
    <property type="nucleotide sequence ID" value="NZ_CADFFU010000021.1"/>
</dbReference>
<gene>
    <name evidence="2" type="ORF">BG60_19230</name>
</gene>
<dbReference type="InterPro" id="IPR002634">
    <property type="entry name" value="BolA"/>
</dbReference>
<comment type="caution">
    <text evidence="2">The sequence shown here is derived from an EMBL/GenBank/DDBJ whole genome shotgun (WGS) entry which is preliminary data.</text>
</comment>
<dbReference type="InterPro" id="IPR036065">
    <property type="entry name" value="BolA-like_sf"/>
</dbReference>
<reference evidence="2 3" key="1">
    <citation type="submission" date="2014-03" db="EMBL/GenBank/DDBJ databases">
        <title>Draft Genome Sequences of Four Burkholderia Strains.</title>
        <authorList>
            <person name="Liu X.Y."/>
            <person name="Li C.X."/>
            <person name="Xu J.H."/>
        </authorList>
    </citation>
    <scope>NUCLEOTIDE SEQUENCE [LARGE SCALE GENOMIC DNA]</scope>
    <source>
        <strain evidence="2 3">OP-1</strain>
    </source>
</reference>
<name>A0A656QGA9_9BURK</name>
<sequence>MSASFDFTSASAADKIAHLEARLNATLQPQSVHIDDDSAAHAGHAGAAAGSHYTVTIVAECFAGKARVARHRLVYDALAEEMRRGVHALAIRAYTPQEFAEQFE</sequence>
<dbReference type="Gene3D" id="3.30.300.90">
    <property type="entry name" value="BolA-like"/>
    <property type="match status" value="1"/>
</dbReference>
<dbReference type="PANTHER" id="PTHR46230:SF7">
    <property type="entry name" value="BOLA-LIKE PROTEIN 1"/>
    <property type="match status" value="1"/>
</dbReference>
<dbReference type="GO" id="GO:0016226">
    <property type="term" value="P:iron-sulfur cluster assembly"/>
    <property type="evidence" value="ECO:0007669"/>
    <property type="project" value="TreeGrafter"/>
</dbReference>
<dbReference type="OrthoDB" id="5296536at2"/>
<dbReference type="Proteomes" id="UP000027451">
    <property type="component" value="Unassembled WGS sequence"/>
</dbReference>
<dbReference type="PIRSF" id="PIRSF003113">
    <property type="entry name" value="BolA"/>
    <property type="match status" value="1"/>
</dbReference>
<accession>A0A656QGA9</accession>
<organism evidence="2 3">
    <name type="scientific">Caballeronia zhejiangensis</name>
    <dbReference type="NCBI Taxonomy" id="871203"/>
    <lineage>
        <taxon>Bacteria</taxon>
        <taxon>Pseudomonadati</taxon>
        <taxon>Pseudomonadota</taxon>
        <taxon>Betaproteobacteria</taxon>
        <taxon>Burkholderiales</taxon>
        <taxon>Burkholderiaceae</taxon>
        <taxon>Caballeronia</taxon>
    </lineage>
</organism>
<comment type="similarity">
    <text evidence="1">Belongs to the BolA/IbaG family.</text>
</comment>
<evidence type="ECO:0000313" key="3">
    <source>
        <dbReference type="Proteomes" id="UP000027451"/>
    </source>
</evidence>
<dbReference type="AlphaFoldDB" id="A0A656QGA9"/>
<dbReference type="PANTHER" id="PTHR46230">
    <property type="match status" value="1"/>
</dbReference>
<proteinExistence type="inferred from homology"/>
<dbReference type="SUPFAM" id="SSF82657">
    <property type="entry name" value="BolA-like"/>
    <property type="match status" value="1"/>
</dbReference>
<keyword evidence="3" id="KW-1185">Reference proteome</keyword>
<evidence type="ECO:0000256" key="1">
    <source>
        <dbReference type="RuleBase" id="RU003860"/>
    </source>
</evidence>
<dbReference type="Pfam" id="PF01722">
    <property type="entry name" value="BolA"/>
    <property type="match status" value="1"/>
</dbReference>
<protein>
    <submittedName>
        <fullName evidence="2">BolA family transcriptional regulator</fullName>
    </submittedName>
</protein>
<dbReference type="EMBL" id="JFHD01000029">
    <property type="protein sequence ID" value="KDR27015.1"/>
    <property type="molecule type" value="Genomic_DNA"/>
</dbReference>
<evidence type="ECO:0000313" key="2">
    <source>
        <dbReference type="EMBL" id="KDR27015.1"/>
    </source>
</evidence>